<feature type="region of interest" description="Disordered" evidence="6">
    <location>
        <begin position="57"/>
        <end position="83"/>
    </location>
</feature>
<keyword evidence="3" id="KW-0378">Hydrolase</keyword>
<evidence type="ECO:0000256" key="3">
    <source>
        <dbReference type="ARBA" id="ARBA00022801"/>
    </source>
</evidence>
<feature type="domain" description="Peptidase S1" evidence="7">
    <location>
        <begin position="8"/>
        <end position="101"/>
    </location>
</feature>
<evidence type="ECO:0000256" key="6">
    <source>
        <dbReference type="SAM" id="MobiDB-lite"/>
    </source>
</evidence>
<organism evidence="8 9">
    <name type="scientific">Kibdelosporangium banguiense</name>
    <dbReference type="NCBI Taxonomy" id="1365924"/>
    <lineage>
        <taxon>Bacteria</taxon>
        <taxon>Bacillati</taxon>
        <taxon>Actinomycetota</taxon>
        <taxon>Actinomycetes</taxon>
        <taxon>Pseudonocardiales</taxon>
        <taxon>Pseudonocardiaceae</taxon>
        <taxon>Kibdelosporangium</taxon>
    </lineage>
</organism>
<dbReference type="EMBL" id="JAGINW010000001">
    <property type="protein sequence ID" value="MBP2324926.1"/>
    <property type="molecule type" value="Genomic_DNA"/>
</dbReference>
<evidence type="ECO:0000259" key="7">
    <source>
        <dbReference type="Pfam" id="PF00089"/>
    </source>
</evidence>
<dbReference type="Gene3D" id="2.40.10.10">
    <property type="entry name" value="Trypsin-like serine proteases"/>
    <property type="match status" value="1"/>
</dbReference>
<keyword evidence="9" id="KW-1185">Reference proteome</keyword>
<dbReference type="InterPro" id="IPR001254">
    <property type="entry name" value="Trypsin_dom"/>
</dbReference>
<dbReference type="Pfam" id="PF00089">
    <property type="entry name" value="Trypsin"/>
    <property type="match status" value="1"/>
</dbReference>
<reference evidence="8 9" key="1">
    <citation type="submission" date="2021-03" db="EMBL/GenBank/DDBJ databases">
        <title>Sequencing the genomes of 1000 actinobacteria strains.</title>
        <authorList>
            <person name="Klenk H.-P."/>
        </authorList>
    </citation>
    <scope>NUCLEOTIDE SEQUENCE [LARGE SCALE GENOMIC DNA]</scope>
    <source>
        <strain evidence="8 9">DSM 46670</strain>
    </source>
</reference>
<evidence type="ECO:0000256" key="1">
    <source>
        <dbReference type="ARBA" id="ARBA00007664"/>
    </source>
</evidence>
<dbReference type="InterPro" id="IPR009003">
    <property type="entry name" value="Peptidase_S1_PA"/>
</dbReference>
<proteinExistence type="inferred from homology"/>
<dbReference type="CDD" id="cd21112">
    <property type="entry name" value="alphaLP-like"/>
    <property type="match status" value="1"/>
</dbReference>
<comment type="caution">
    <text evidence="8">The sequence shown here is derived from an EMBL/GenBank/DDBJ whole genome shotgun (WGS) entry which is preliminary data.</text>
</comment>
<comment type="similarity">
    <text evidence="1">Belongs to the peptidase S1 family.</text>
</comment>
<evidence type="ECO:0000256" key="2">
    <source>
        <dbReference type="ARBA" id="ARBA00022670"/>
    </source>
</evidence>
<evidence type="ECO:0000313" key="9">
    <source>
        <dbReference type="Proteomes" id="UP001519332"/>
    </source>
</evidence>
<protein>
    <recommendedName>
        <fullName evidence="7">Peptidase S1 domain-containing protein</fullName>
    </recommendedName>
</protein>
<sequence>MFVEGSEAVPVNGRICRSGQTTGWHCGVVTTFKQTVNYGDGDIVRGLTRTTVCAEPGDSGGPYVSAPSSKRRVHAQGMTSGGSGNCDEGGVTFFQPVKEVLNDYDLKLYTDD</sequence>
<evidence type="ECO:0000256" key="5">
    <source>
        <dbReference type="ARBA" id="ARBA00023157"/>
    </source>
</evidence>
<keyword evidence="4" id="KW-0720">Serine protease</keyword>
<keyword evidence="5" id="KW-1015">Disulfide bond</keyword>
<dbReference type="PRINTS" id="PR00861">
    <property type="entry name" value="ALYTICPTASE"/>
</dbReference>
<dbReference type="InterPro" id="IPR043504">
    <property type="entry name" value="Peptidase_S1_PA_chymotrypsin"/>
</dbReference>
<keyword evidence="2" id="KW-0645">Protease</keyword>
<evidence type="ECO:0000256" key="4">
    <source>
        <dbReference type="ARBA" id="ARBA00022825"/>
    </source>
</evidence>
<gene>
    <name evidence="8" type="ORF">JOF56_005311</name>
</gene>
<dbReference type="SUPFAM" id="SSF50494">
    <property type="entry name" value="Trypsin-like serine proteases"/>
    <property type="match status" value="1"/>
</dbReference>
<dbReference type="InterPro" id="IPR001316">
    <property type="entry name" value="Pept_S1A_streptogrisin"/>
</dbReference>
<name>A0ABS4TM14_9PSEU</name>
<accession>A0ABS4TM14</accession>
<dbReference type="Proteomes" id="UP001519332">
    <property type="component" value="Unassembled WGS sequence"/>
</dbReference>
<evidence type="ECO:0000313" key="8">
    <source>
        <dbReference type="EMBL" id="MBP2324926.1"/>
    </source>
</evidence>